<dbReference type="GO" id="GO:0004519">
    <property type="term" value="F:endonuclease activity"/>
    <property type="evidence" value="ECO:0007669"/>
    <property type="project" value="UniProtKB-KW"/>
</dbReference>
<proteinExistence type="inferred from homology"/>
<dbReference type="InterPro" id="IPR044925">
    <property type="entry name" value="His-Me_finger_sf"/>
</dbReference>
<gene>
    <name evidence="10" type="ORF">ALO70_02934</name>
</gene>
<evidence type="ECO:0000256" key="5">
    <source>
        <dbReference type="ARBA" id="ARBA00022801"/>
    </source>
</evidence>
<dbReference type="AlphaFoldDB" id="A0A0P9UK23"/>
<keyword evidence="7" id="KW-0078">Bacteriocin</keyword>
<comment type="similarity">
    <text evidence="1">Belongs to the colicin/pyosin nuclease family.</text>
</comment>
<dbReference type="InterPro" id="IPR037146">
    <property type="entry name" value="Colicin/pyocin_DNase_dom_sf"/>
</dbReference>
<dbReference type="InterPro" id="IPR025157">
    <property type="entry name" value="Hemagglutinin_rpt"/>
</dbReference>
<feature type="region of interest" description="Disordered" evidence="8">
    <location>
        <begin position="235"/>
        <end position="260"/>
    </location>
</feature>
<name>A0A0P9UK23_PSEA0</name>
<protein>
    <submittedName>
        <fullName evidence="10">Filamentous hemagglutinin, intein-containing</fullName>
    </submittedName>
</protein>
<accession>A0A0P9UK23</accession>
<dbReference type="Gene3D" id="3.90.540.10">
    <property type="entry name" value="Colicin/pyocin, DNase domain"/>
    <property type="match status" value="1"/>
</dbReference>
<organism evidence="10 11">
    <name type="scientific">Pseudomonas amygdali pv. eriobotryae</name>
    <dbReference type="NCBI Taxonomy" id="129137"/>
    <lineage>
        <taxon>Bacteria</taxon>
        <taxon>Pseudomonadati</taxon>
        <taxon>Pseudomonadota</taxon>
        <taxon>Gammaproteobacteria</taxon>
        <taxon>Pseudomonadales</taxon>
        <taxon>Pseudomonadaceae</taxon>
        <taxon>Pseudomonas</taxon>
        <taxon>Pseudomonas amygdali</taxon>
    </lineage>
</organism>
<evidence type="ECO:0000256" key="7">
    <source>
        <dbReference type="ARBA" id="ARBA00023048"/>
    </source>
</evidence>
<evidence type="ECO:0000256" key="1">
    <source>
        <dbReference type="ARBA" id="ARBA00006811"/>
    </source>
</evidence>
<dbReference type="InterPro" id="IPR006915">
    <property type="entry name" value="DUF637_hemagglutn_put"/>
</dbReference>
<evidence type="ECO:0000256" key="3">
    <source>
        <dbReference type="ARBA" id="ARBA00022722"/>
    </source>
</evidence>
<dbReference type="Proteomes" id="UP000050490">
    <property type="component" value="Unassembled WGS sequence"/>
</dbReference>
<evidence type="ECO:0000313" key="11">
    <source>
        <dbReference type="Proteomes" id="UP000050490"/>
    </source>
</evidence>
<dbReference type="Pfam" id="PF13332">
    <property type="entry name" value="Fil_haemagg_2"/>
    <property type="match status" value="1"/>
</dbReference>
<evidence type="ECO:0000256" key="8">
    <source>
        <dbReference type="SAM" id="MobiDB-lite"/>
    </source>
</evidence>
<comment type="caution">
    <text evidence="10">The sequence shown here is derived from an EMBL/GenBank/DDBJ whole genome shotgun (WGS) entry which is preliminary data.</text>
</comment>
<evidence type="ECO:0000256" key="6">
    <source>
        <dbReference type="ARBA" id="ARBA00023022"/>
    </source>
</evidence>
<keyword evidence="3" id="KW-0540">Nuclease</keyword>
<evidence type="ECO:0000259" key="9">
    <source>
        <dbReference type="Pfam" id="PF04830"/>
    </source>
</evidence>
<evidence type="ECO:0000313" key="10">
    <source>
        <dbReference type="EMBL" id="KPX26163.1"/>
    </source>
</evidence>
<dbReference type="Pfam" id="PF04830">
    <property type="entry name" value="DUF637"/>
    <property type="match status" value="1"/>
</dbReference>
<evidence type="ECO:0000256" key="4">
    <source>
        <dbReference type="ARBA" id="ARBA00022759"/>
    </source>
</evidence>
<keyword evidence="6" id="KW-0044">Antibiotic</keyword>
<dbReference type="GO" id="GO:0016787">
    <property type="term" value="F:hydrolase activity"/>
    <property type="evidence" value="ECO:0007669"/>
    <property type="project" value="UniProtKB-KW"/>
</dbReference>
<feature type="region of interest" description="Disordered" evidence="8">
    <location>
        <begin position="994"/>
        <end position="1029"/>
    </location>
</feature>
<keyword evidence="4" id="KW-0255">Endonuclease</keyword>
<reference evidence="10 11" key="1">
    <citation type="submission" date="2015-09" db="EMBL/GenBank/DDBJ databases">
        <title>Genome announcement of multiple Pseudomonas syringae strains.</title>
        <authorList>
            <person name="Thakur S."/>
            <person name="Wang P.W."/>
            <person name="Gong Y."/>
            <person name="Weir B.S."/>
            <person name="Guttman D.S."/>
        </authorList>
    </citation>
    <scope>NUCLEOTIDE SEQUENCE [LARGE SCALE GENOMIC DNA]</scope>
    <source>
        <strain evidence="10 11">ICMP4455</strain>
    </source>
</reference>
<feature type="domain" description="DUF637" evidence="9">
    <location>
        <begin position="513"/>
        <end position="659"/>
    </location>
</feature>
<evidence type="ECO:0000256" key="2">
    <source>
        <dbReference type="ARBA" id="ARBA00022529"/>
    </source>
</evidence>
<sequence>MNGETVLVPVLYLAQADNRLGPTGALIAGNDVSLIAGQNLDNVGTLHAANNLSAVAGNNLINTGLIEAGNRLDLLAGNDLINTAGGIIKGRDVSLTAINGDVINERSITSMDNSVLGQRHNEFADSAARIEAANDMSISAGRDVINKGSVLESGRDMTIQAGRDVTIAPTEVTNSLFSDSKHNSSDITQLGSTASSGRDLTVQAGRDISVIASQIDAKRDIAMAATENLTISSAADEEHSLSKSKKLTRQEDHVSQVSSDLDAGGSVALQAGQNLAVISSRIKAGKEAYLVAGENLDILAAQDSDYSLYDKKKKGSFGAKNFKRDEVTDTRNISSEITTGGNLTLASGGDQRYQVAKLNSGNDLLINSGGAIDFEGVKDLHDESHTKNKSSAAWFSTKGKGATDETFRQSELVAKGEVAIQAVNGLRIDVKQVNQQSVSQSIDAMVKADPQLAWIKDAEKRGDIDWRQVKEIHESFKYDNSGLGPAAQIVVAILMAAVMGPAGFGLSAGIGGAVATSVATTAVTSTINNKGDLGAVFKDVTSSNSIKGYAMAGVMAGFVPTINPKNLGLDLASVQTVATKVITESVIKTAIMGGSFKDNLGSSIVSTGIATGGAIAALKIGDFTLFDEGKLTKVGMHAVLGGLMSEAMGGDFRTGALAAGANEMVVDYLAERLLPKGVDRDSQAYQAGVSKLMTASQLIGALTSAATGGDASAAAAVTANSTQYNNLDHPSAQRLLDELQGCRASQGCSEQNIRSIIADYEKLSSERSMAINACTSRSCVEDIQRSAVSLTEPVAKDLLNFLKHSVSYDMAGLLTGNPGAVAVPSQGVDGWGALFVSDKQMAYAKNVKEGWLTPEETAGLDQWVKDTSWLDAQKGRSITDVKERATLLTDLMAAAGMTLLGGRSSVGTSTLGAKASAQIDSPPVKKGWKVGDDVYNQTAKGNDPSWSAVRARFWKNEASAPDAASTYGSENLDRMSKGLAPQRYNADKGGVESMELSHEPIPARDGGKDFVPRWPQDHAAVDPYRKPGY</sequence>
<keyword evidence="5" id="KW-0378">Hydrolase</keyword>
<dbReference type="SUPFAM" id="SSF54060">
    <property type="entry name" value="His-Me finger endonucleases"/>
    <property type="match status" value="1"/>
</dbReference>
<dbReference type="PATRIC" id="fig|129137.4.peg.4310"/>
<dbReference type="GO" id="GO:0031640">
    <property type="term" value="P:killing of cells of another organism"/>
    <property type="evidence" value="ECO:0007669"/>
    <property type="project" value="UniProtKB-KW"/>
</dbReference>
<dbReference type="GO" id="GO:0042742">
    <property type="term" value="P:defense response to bacterium"/>
    <property type="evidence" value="ECO:0007669"/>
    <property type="project" value="UniProtKB-KW"/>
</dbReference>
<keyword evidence="2" id="KW-0929">Antimicrobial</keyword>
<dbReference type="EMBL" id="LJQI01000277">
    <property type="protein sequence ID" value="KPX26163.1"/>
    <property type="molecule type" value="Genomic_DNA"/>
</dbReference>